<evidence type="ECO:0000256" key="4">
    <source>
        <dbReference type="ARBA" id="ARBA00048574"/>
    </source>
</evidence>
<dbReference type="RefSeq" id="WP_127164410.1">
    <property type="nucleotide sequence ID" value="NZ_CP029822.1"/>
</dbReference>
<dbReference type="InterPro" id="IPR005551">
    <property type="entry name" value="CitX"/>
</dbReference>
<dbReference type="NCBIfam" id="TIGR03124">
    <property type="entry name" value="citrate_citX"/>
    <property type="match status" value="1"/>
</dbReference>
<dbReference type="AlphaFoldDB" id="A0A3Q9JKH7"/>
<evidence type="ECO:0000313" key="5">
    <source>
        <dbReference type="EMBL" id="AZS51680.1"/>
    </source>
</evidence>
<dbReference type="Proteomes" id="UP000273143">
    <property type="component" value="Chromosome"/>
</dbReference>
<keyword evidence="3 5" id="KW-0548">Nucleotidyltransferase</keyword>
<dbReference type="GO" id="GO:0016829">
    <property type="term" value="F:lyase activity"/>
    <property type="evidence" value="ECO:0007669"/>
    <property type="project" value="UniProtKB-KW"/>
</dbReference>
<dbReference type="EMBL" id="CP029822">
    <property type="protein sequence ID" value="AZS51680.1"/>
    <property type="molecule type" value="Genomic_DNA"/>
</dbReference>
<comment type="catalytic activity">
    <reaction evidence="4">
        <text>apo-[citrate lyase ACP] + 2'-(5''-triphospho-alpha-D-ribosyl)-3'-dephospho-CoA = holo-[citrate lyase ACP] + diphosphate</text>
        <dbReference type="Rhea" id="RHEA:16333"/>
        <dbReference type="Rhea" id="RHEA-COMP:10157"/>
        <dbReference type="Rhea" id="RHEA-COMP:10158"/>
        <dbReference type="ChEBI" id="CHEBI:29999"/>
        <dbReference type="ChEBI" id="CHEBI:33019"/>
        <dbReference type="ChEBI" id="CHEBI:61378"/>
        <dbReference type="ChEBI" id="CHEBI:82683"/>
        <dbReference type="EC" id="2.7.7.61"/>
    </reaction>
</comment>
<dbReference type="NCBIfam" id="NF002383">
    <property type="entry name" value="PRK01392.1"/>
    <property type="match status" value="1"/>
</dbReference>
<keyword evidence="5" id="KW-0456">Lyase</keyword>
<dbReference type="GO" id="GO:0051191">
    <property type="term" value="P:prosthetic group biosynthetic process"/>
    <property type="evidence" value="ECO:0007669"/>
    <property type="project" value="InterPro"/>
</dbReference>
<evidence type="ECO:0000256" key="2">
    <source>
        <dbReference type="ARBA" id="ARBA00022679"/>
    </source>
</evidence>
<dbReference type="Pfam" id="PF03802">
    <property type="entry name" value="CitX"/>
    <property type="match status" value="1"/>
</dbReference>
<evidence type="ECO:0000313" key="6">
    <source>
        <dbReference type="Proteomes" id="UP000273143"/>
    </source>
</evidence>
<protein>
    <recommendedName>
        <fullName evidence="1">citrate lyase holo-[acyl-carrier protein] synthase</fullName>
        <ecNumber evidence="1">2.7.7.61</ecNumber>
    </recommendedName>
</protein>
<evidence type="ECO:0000256" key="1">
    <source>
        <dbReference type="ARBA" id="ARBA00012524"/>
    </source>
</evidence>
<sequence length="182" mass="20592">MQQILSLTDGPEVTLDQMLQTRDLRARNQRQWLVKHNMPLISLTLVVPGSIKYSSGAQYLFNTALHNIENTCHTHNFLIAAKQNFSTVCGYEALLSVQADAAQLKAICIELEEKHPLGRLWDIDIICPHKGIISRQTTEFNARPCLVCEEDAHACARSRKHSLLELIKVIEEKINAFQCCPK</sequence>
<keyword evidence="2 5" id="KW-0808">Transferase</keyword>
<organism evidence="5 6">
    <name type="scientific">Entomomonas moraniae</name>
    <dbReference type="NCBI Taxonomy" id="2213226"/>
    <lineage>
        <taxon>Bacteria</taxon>
        <taxon>Pseudomonadati</taxon>
        <taxon>Pseudomonadota</taxon>
        <taxon>Gammaproteobacteria</taxon>
        <taxon>Pseudomonadales</taxon>
        <taxon>Pseudomonadaceae</taxon>
        <taxon>Entomomonas</taxon>
    </lineage>
</organism>
<keyword evidence="6" id="KW-1185">Reference proteome</keyword>
<dbReference type="GO" id="GO:0050519">
    <property type="term" value="F:holo-citrate lyase synthase activity"/>
    <property type="evidence" value="ECO:0007669"/>
    <property type="project" value="UniProtKB-EC"/>
</dbReference>
<proteinExistence type="predicted"/>
<name>A0A3Q9JKH7_9GAMM</name>
<evidence type="ECO:0000256" key="3">
    <source>
        <dbReference type="ARBA" id="ARBA00022695"/>
    </source>
</evidence>
<reference evidence="6" key="1">
    <citation type="submission" date="2018-06" db="EMBL/GenBank/DDBJ databases">
        <title>Complete genome of Pseudomonas insecticola strain QZS01.</title>
        <authorList>
            <person name="Wang J."/>
            <person name="Su Q."/>
        </authorList>
    </citation>
    <scope>NUCLEOTIDE SEQUENCE [LARGE SCALE GENOMIC DNA]</scope>
    <source>
        <strain evidence="6">QZS01</strain>
    </source>
</reference>
<accession>A0A3Q9JKH7</accession>
<dbReference type="EC" id="2.7.7.61" evidence="1"/>
<dbReference type="KEGG" id="emo:DM558_13270"/>
<gene>
    <name evidence="5" type="primary">citX</name>
    <name evidence="5" type="ORF">DM558_13270</name>
</gene>